<organism evidence="1 2">
    <name type="scientific">Shewanella jiangmenensis</name>
    <dbReference type="NCBI Taxonomy" id="2837387"/>
    <lineage>
        <taxon>Bacteria</taxon>
        <taxon>Pseudomonadati</taxon>
        <taxon>Pseudomonadota</taxon>
        <taxon>Gammaproteobacteria</taxon>
        <taxon>Alteromonadales</taxon>
        <taxon>Shewanellaceae</taxon>
        <taxon>Shewanella</taxon>
    </lineage>
</organism>
<dbReference type="PRINTS" id="PR00081">
    <property type="entry name" value="GDHRDH"/>
</dbReference>
<dbReference type="PANTHER" id="PTHR43544:SF12">
    <property type="entry name" value="NAD(P)-BINDING ROSSMANN-FOLD SUPERFAMILY PROTEIN"/>
    <property type="match status" value="1"/>
</dbReference>
<dbReference type="CDD" id="cd05325">
    <property type="entry name" value="carb_red_sniffer_like_SDR_c"/>
    <property type="match status" value="1"/>
</dbReference>
<dbReference type="InterPro" id="IPR051468">
    <property type="entry name" value="Fungal_SecMetab_SDRs"/>
</dbReference>
<sequence length="245" mass="26415">MNVLIVGGNGGIGFAMVNAVLTSFTDAKLHATHQQPLTANQVDVTSRANSDGLRLHWHHLDASDEAQVKALAASFDSLDWLINCAGMLHNKSKGPEKSVSDLDADFFMQNLKVNALPTLLLAKHFSAALKASRAPRFAVLSARVGSISDNRLGGWYSYRASKAALNMLIKTLSVEWQRSHKQGAVLALHPGTTNTRLSAPFQARVPADKLFSPERVAADLIEIIASASPRDSGSFRAYDGSAIPW</sequence>
<evidence type="ECO:0000313" key="2">
    <source>
        <dbReference type="Proteomes" id="UP001195903"/>
    </source>
</evidence>
<keyword evidence="2" id="KW-1185">Reference proteome</keyword>
<protein>
    <submittedName>
        <fullName evidence="1">SDR family oxidoreductase</fullName>
    </submittedName>
</protein>
<name>A0ABS5V142_9GAMM</name>
<dbReference type="Proteomes" id="UP001195903">
    <property type="component" value="Unassembled WGS sequence"/>
</dbReference>
<reference evidence="1 2" key="1">
    <citation type="submission" date="2021-05" db="EMBL/GenBank/DDBJ databases">
        <title>Shewanella sp. JM162201.</title>
        <authorList>
            <person name="Xu S."/>
            <person name="Li A."/>
        </authorList>
    </citation>
    <scope>NUCLEOTIDE SEQUENCE [LARGE SCALE GENOMIC DNA]</scope>
    <source>
        <strain evidence="1 2">JM162201</strain>
    </source>
</reference>
<evidence type="ECO:0000313" key="1">
    <source>
        <dbReference type="EMBL" id="MBT1443314.1"/>
    </source>
</evidence>
<dbReference type="SUPFAM" id="SSF51735">
    <property type="entry name" value="NAD(P)-binding Rossmann-fold domains"/>
    <property type="match status" value="1"/>
</dbReference>
<gene>
    <name evidence="1" type="ORF">KJI95_02060</name>
</gene>
<dbReference type="Pfam" id="PF00106">
    <property type="entry name" value="adh_short"/>
    <property type="match status" value="1"/>
</dbReference>
<dbReference type="Gene3D" id="3.40.50.720">
    <property type="entry name" value="NAD(P)-binding Rossmann-like Domain"/>
    <property type="match status" value="1"/>
</dbReference>
<comment type="caution">
    <text evidence="1">The sequence shown here is derived from an EMBL/GenBank/DDBJ whole genome shotgun (WGS) entry which is preliminary data.</text>
</comment>
<accession>A0ABS5V142</accession>
<proteinExistence type="predicted"/>
<dbReference type="InterPro" id="IPR002347">
    <property type="entry name" value="SDR_fam"/>
</dbReference>
<dbReference type="InterPro" id="IPR036291">
    <property type="entry name" value="NAD(P)-bd_dom_sf"/>
</dbReference>
<dbReference type="PANTHER" id="PTHR43544">
    <property type="entry name" value="SHORT-CHAIN DEHYDROGENASE/REDUCTASE"/>
    <property type="match status" value="1"/>
</dbReference>
<dbReference type="RefSeq" id="WP_214505505.1">
    <property type="nucleotide sequence ID" value="NZ_JAHEPS010000001.1"/>
</dbReference>
<dbReference type="EMBL" id="JAHEPS010000001">
    <property type="protein sequence ID" value="MBT1443314.1"/>
    <property type="molecule type" value="Genomic_DNA"/>
</dbReference>
<dbReference type="NCBIfam" id="NF006532">
    <property type="entry name" value="PRK09009.1"/>
    <property type="match status" value="1"/>
</dbReference>